<comment type="similarity">
    <text evidence="1">In the C-terminal section; belongs to the transposase 35 family.</text>
</comment>
<evidence type="ECO:0000256" key="4">
    <source>
        <dbReference type="ARBA" id="ARBA00023125"/>
    </source>
</evidence>
<dbReference type="GO" id="GO:0003677">
    <property type="term" value="F:DNA binding"/>
    <property type="evidence" value="ECO:0007669"/>
    <property type="project" value="UniProtKB-KW"/>
</dbReference>
<sequence>MPSSSNTSKTKSGYEVRRLHLEPTPQLDALAQAAGELYTRTVISFWRTVRKHGQWLKPSAMMRWHTSDQLHAHSADAVVQGFYAALKSWRKRRKTDPHAKPPYRRRRYSRVQWKSSAIRVRYGSLVLSNGRGNAPLVVPWSWGVPVLVELGWTGTGYELRCAYRDMDPVPELVGDETAGVDLGEIHLAVAHDGQRTTIFNGRELRAKRQYQNKIKAALAAKQSRLKKGSRRWRKLQRSKRKQLQKLDHQVRDILHKQTTALVSTLHASGVQTVVIGDVRDLRGRVDYGPAANQRIHQMVTGQVRWMVTYKAGRFGMRVVLQDEAYTSQECPRCGHRHKPRGRVYACPACGFRFHRDGVGAINIRRKYLGSGPVVGAMASPTGVRWQPHQHARVAR</sequence>
<dbReference type="Proteomes" id="UP000503399">
    <property type="component" value="Chromosome"/>
</dbReference>
<dbReference type="Pfam" id="PF01385">
    <property type="entry name" value="OrfB_IS605"/>
    <property type="match status" value="1"/>
</dbReference>
<evidence type="ECO:0000256" key="5">
    <source>
        <dbReference type="ARBA" id="ARBA00023172"/>
    </source>
</evidence>
<evidence type="ECO:0000256" key="2">
    <source>
        <dbReference type="ARBA" id="ARBA00011044"/>
    </source>
</evidence>
<evidence type="ECO:0000259" key="6">
    <source>
        <dbReference type="Pfam" id="PF01385"/>
    </source>
</evidence>
<reference evidence="8 9" key="1">
    <citation type="submission" date="2020-02" db="EMBL/GenBank/DDBJ databases">
        <authorList>
            <person name="Hogendoorn C."/>
        </authorList>
    </citation>
    <scope>NUCLEOTIDE SEQUENCE [LARGE SCALE GENOMIC DNA]</scope>
    <source>
        <strain evidence="8">R501</strain>
    </source>
</reference>
<feature type="domain" description="Cas12f1-like TNB" evidence="7">
    <location>
        <begin position="301"/>
        <end position="363"/>
    </location>
</feature>
<organism evidence="8 9">
    <name type="scientific">Candidatus Hydrogenisulfobacillus filiaventi</name>
    <dbReference type="NCBI Taxonomy" id="2707344"/>
    <lineage>
        <taxon>Bacteria</taxon>
        <taxon>Bacillati</taxon>
        <taxon>Bacillota</taxon>
        <taxon>Clostridia</taxon>
        <taxon>Eubacteriales</taxon>
        <taxon>Clostridiales Family XVII. Incertae Sedis</taxon>
        <taxon>Candidatus Hydrogenisulfobacillus</taxon>
    </lineage>
</organism>
<evidence type="ECO:0000313" key="8">
    <source>
        <dbReference type="EMBL" id="CAB1129486.1"/>
    </source>
</evidence>
<evidence type="ECO:0000259" key="7">
    <source>
        <dbReference type="Pfam" id="PF07282"/>
    </source>
</evidence>
<accession>A0A6F8ZI92</accession>
<dbReference type="InterPro" id="IPR001959">
    <property type="entry name" value="Transposase"/>
</dbReference>
<dbReference type="NCBIfam" id="TIGR01766">
    <property type="entry name" value="IS200/IS605 family accessory protein TnpB-like domain"/>
    <property type="match status" value="1"/>
</dbReference>
<gene>
    <name evidence="8" type="ORF">R50_1989</name>
</gene>
<dbReference type="InterPro" id="IPR051399">
    <property type="entry name" value="RNA-guided_DNA_endo/Transpos"/>
</dbReference>
<proteinExistence type="inferred from homology"/>
<evidence type="ECO:0000256" key="1">
    <source>
        <dbReference type="ARBA" id="ARBA00008761"/>
    </source>
</evidence>
<dbReference type="PANTHER" id="PTHR30405:SF11">
    <property type="entry name" value="RNA-GUIDED DNA ENDONUCLEASE RV2885C-RELATED"/>
    <property type="match status" value="1"/>
</dbReference>
<name>A0A6F8ZI92_9FIRM</name>
<evidence type="ECO:0000313" key="9">
    <source>
        <dbReference type="Proteomes" id="UP000503399"/>
    </source>
</evidence>
<dbReference type="PANTHER" id="PTHR30405">
    <property type="entry name" value="TRANSPOSASE"/>
    <property type="match status" value="1"/>
</dbReference>
<dbReference type="AlphaFoldDB" id="A0A6F8ZI92"/>
<comment type="similarity">
    <text evidence="2">In the N-terminal section; belongs to the transposase 2 family.</text>
</comment>
<keyword evidence="3" id="KW-0815">Transposition</keyword>
<keyword evidence="4" id="KW-0238">DNA-binding</keyword>
<dbReference type="InterPro" id="IPR010095">
    <property type="entry name" value="Cas12f1-like_TNB"/>
</dbReference>
<dbReference type="NCBIfam" id="NF040570">
    <property type="entry name" value="guided_TnpB"/>
    <property type="match status" value="1"/>
</dbReference>
<dbReference type="Pfam" id="PF07282">
    <property type="entry name" value="Cas12f1-like_TNB"/>
    <property type="match status" value="1"/>
</dbReference>
<dbReference type="GO" id="GO:0032196">
    <property type="term" value="P:transposition"/>
    <property type="evidence" value="ECO:0007669"/>
    <property type="project" value="UniProtKB-KW"/>
</dbReference>
<evidence type="ECO:0000256" key="3">
    <source>
        <dbReference type="ARBA" id="ARBA00022578"/>
    </source>
</evidence>
<keyword evidence="9" id="KW-1185">Reference proteome</keyword>
<dbReference type="EMBL" id="LR778114">
    <property type="protein sequence ID" value="CAB1129486.1"/>
    <property type="molecule type" value="Genomic_DNA"/>
</dbReference>
<dbReference type="GO" id="GO:0006310">
    <property type="term" value="P:DNA recombination"/>
    <property type="evidence" value="ECO:0007669"/>
    <property type="project" value="UniProtKB-KW"/>
</dbReference>
<dbReference type="KEGG" id="hfv:R50_1989"/>
<keyword evidence="5" id="KW-0233">DNA recombination</keyword>
<protein>
    <submittedName>
        <fullName evidence="8">Transposase</fullName>
    </submittedName>
</protein>
<feature type="domain" description="Probable transposase IS891/IS1136/IS1341" evidence="6">
    <location>
        <begin position="170"/>
        <end position="280"/>
    </location>
</feature>